<evidence type="ECO:0000256" key="7">
    <source>
        <dbReference type="ARBA" id="ARBA00022990"/>
    </source>
</evidence>
<keyword evidence="4" id="KW-0677">Repeat</keyword>
<dbReference type="InterPro" id="IPR016642">
    <property type="entry name" value="26S_Psome_Rpn2"/>
</dbReference>
<sequence>MANLATSAGGMLAMLSEHSTSLKLHALSNLNVYAQFLWPEISTSIPLLESLYEDEEFSQRPLAALVVSKVFYFLGELNDSLAYALGAGSLFDVSEDSDYVRTLLDKAIDEYASLRNKSAESKEEAVNIDPRLEAIVERMLEKCILDGRYQQAMGMAIECRRLDKLEEAIMRSDNAPGSLAYCINVSHSYVNRREYRQEVLRLLVRVYQKLPSPDYLSICQCLMFLDQPEAVASILEKLLRAEKLEDTLLSFQIAFDLVENEHQAFLLNVRDRLSKPKSSSQLPISTEPESSQTENTTASEDVQMSDETRVSDAVVGEMDPTEARYAERLTKIKGILSGETSIQLTLQFLYSHNKSDLLILKTIKQSVEMRNSVCHSATIYANAIMHAGTTVDTFLRENLDWLSRATNWAKFSATAGLGVIHRGHLQQGRSLMAPYLPQGGAGGGGSPYSEGGALYALGLIHANHGEGIKQFLRDSLRSTNVEVIQHGACLGLGLAALGTADEDVFEDIKNVLYTDSAVAGEAAGISMGLLMVGTASEKAGEMLAYAHETQHEKIIRGLALGIALTVYGREEEADTLIEQMTRDQDPILRYGGMYALALAYRGTSNNKAIRQLLHFAVSDVSDDVRRTAVLALGFVLYSEPEQTPRIVSLLSESYNPHVRYGAALAVGISCAGTGLSEAISLLEPLTSDVVDFVRQGALIAMAMVMVQITEAMDSRVGTFRRQLEKIILDKHEDTMSKMGAILASGILDAGGRNVTIRLLSKSKHDKITAVVGLAVFSQFWYWYPLIYFISLAFSPTAFVGLNYDLKVPKFDFLSHAKPSLFEYPKPTTVPTTASAVKLPTAVLSTSVKAKARAKKEAEQKDKSVGSEPSASTSASGKGKSSTEKEGDSMLVDSLPEKKAEAEPCFETITNPARVVPAQEKFIKFLEGSRYMPVKLAASGFVLLKDLRPEEPEVLSLTDAPASASATTNSAAVAAPVQQGTVAAMAVDEEPQPPQPFEYTS</sequence>
<dbReference type="InterPro" id="IPR040623">
    <property type="entry name" value="RPN2_C"/>
</dbReference>
<dbReference type="InterPro" id="IPR048570">
    <property type="entry name" value="PSMD1_RPN2_N"/>
</dbReference>
<dbReference type="Pfam" id="PF18004">
    <property type="entry name" value="RPN2_C"/>
    <property type="match status" value="1"/>
</dbReference>
<feature type="region of interest" description="Disordered" evidence="11">
    <location>
        <begin position="276"/>
        <end position="312"/>
    </location>
</feature>
<reference evidence="17" key="4">
    <citation type="submission" date="2025-04" db="UniProtKB">
        <authorList>
            <consortium name="RefSeq"/>
        </authorList>
    </citation>
    <scope>IDENTIFICATION</scope>
</reference>
<dbReference type="PANTHER" id="PTHR10943">
    <property type="entry name" value="26S PROTEASOME NON-ATPASE REGULATORY SUBUNIT"/>
    <property type="match status" value="1"/>
</dbReference>
<dbReference type="PIRSF" id="PIRSF015947">
    <property type="entry name" value="26S_Psome_Rpn2"/>
    <property type="match status" value="1"/>
</dbReference>
<evidence type="ECO:0000256" key="11">
    <source>
        <dbReference type="SAM" id="MobiDB-lite"/>
    </source>
</evidence>
<dbReference type="GO" id="GO:0034515">
    <property type="term" value="C:proteasome storage granule"/>
    <property type="evidence" value="ECO:0000318"/>
    <property type="project" value="GO_Central"/>
</dbReference>
<dbReference type="GO" id="GO:0030234">
    <property type="term" value="F:enzyme regulator activity"/>
    <property type="evidence" value="ECO:0007669"/>
    <property type="project" value="UniProtKB-UniRule"/>
</dbReference>
<evidence type="ECO:0000313" key="16">
    <source>
        <dbReference type="Proteomes" id="UP000813463"/>
    </source>
</evidence>
<dbReference type="AlphaFoldDB" id="A0A9R0HQY2"/>
<keyword evidence="7" id="KW-0007">Acetylation</keyword>
<evidence type="ECO:0000313" key="15">
    <source>
        <dbReference type="EMBL" id="KNA21220.1"/>
    </source>
</evidence>
<evidence type="ECO:0000256" key="6">
    <source>
        <dbReference type="ARBA" id="ARBA00022942"/>
    </source>
</evidence>
<reference evidence="15" key="1">
    <citation type="journal article" date="2014" name="Nature">
        <title>The genome of the recently domesticated crop plant sugar beet (Beta vulgaris).</title>
        <authorList>
            <person name="Dohm J.C."/>
            <person name="Minoche A.E."/>
            <person name="Holtgrawe D."/>
            <person name="Capella-Gutierrez S."/>
            <person name="Zakrzewski F."/>
            <person name="Tafer H."/>
            <person name="Rupp O."/>
            <person name="Sorensen T.R."/>
            <person name="Stracke R."/>
            <person name="Reinhardt R."/>
            <person name="Goesmann A."/>
            <person name="Kraft T."/>
            <person name="Schulz B."/>
            <person name="Stadler P.F."/>
            <person name="Schmidt T."/>
            <person name="Gabaldon T."/>
            <person name="Lehrach H."/>
            <person name="Weisshaar B."/>
            <person name="Himmelbauer H."/>
        </authorList>
    </citation>
    <scope>NUCLEOTIDE SEQUENCE</scope>
    <source>
        <tissue evidence="15">Leaf</tissue>
    </source>
</reference>
<evidence type="ECO:0000259" key="13">
    <source>
        <dbReference type="Pfam" id="PF18004"/>
    </source>
</evidence>
<evidence type="ECO:0000256" key="4">
    <source>
        <dbReference type="ARBA" id="ARBA00022737"/>
    </source>
</evidence>
<comment type="subunit">
    <text evidence="9">Component of the 19S regulatory particle (RP/PA700) base subcomplex of the 26S proteasome. The 26S proteasome is composed of a core protease (CP), known as the 20S proteasome, capped at one or both ends by the 19S regulatory particle (RP/PA700). The RP/PA700 complex is composed of at least 17 different subunits in two subcomplexes, the base and the lid, which form the portions proximal and distal to the 20S proteolytic core, respectively.</text>
</comment>
<dbReference type="SUPFAM" id="SSF48371">
    <property type="entry name" value="ARM repeat"/>
    <property type="match status" value="1"/>
</dbReference>
<accession>A0A9R0HQY2</accession>
<reference evidence="15" key="2">
    <citation type="submission" date="2015-06" db="EMBL/GenBank/DDBJ databases">
        <authorList>
            <person name="Dohm J.C."/>
            <person name="Minoche A.E."/>
            <person name="Holtgraewe D."/>
            <person name="Capella-Gutierrez S."/>
            <person name="Zakrzewski F."/>
            <person name="Tafer H."/>
            <person name="Rupp O."/>
            <person name="Rosleff Soerensen T."/>
            <person name="Stracke R."/>
            <person name="Reinhardt R."/>
            <person name="Goesmann A."/>
            <person name="Kraft T."/>
            <person name="Schulz B."/>
            <person name="Stadler P.F."/>
            <person name="Schmidt T."/>
            <person name="Gabaldon T."/>
            <person name="Lehrach H."/>
            <person name="Weisshaar B."/>
            <person name="Himmelbauer H."/>
        </authorList>
    </citation>
    <scope>NUCLEOTIDE SEQUENCE</scope>
    <source>
        <tissue evidence="15">Leaf</tissue>
    </source>
</reference>
<evidence type="ECO:0000256" key="5">
    <source>
        <dbReference type="ARBA" id="ARBA00022843"/>
    </source>
</evidence>
<dbReference type="PANTHER" id="PTHR10943:SF2">
    <property type="entry name" value="26S PROTEASOME NON-ATPASE REGULATORY SUBUNIT 1"/>
    <property type="match status" value="1"/>
</dbReference>
<dbReference type="Pfam" id="PF13646">
    <property type="entry name" value="HEAT_2"/>
    <property type="match status" value="1"/>
</dbReference>
<dbReference type="Pfam" id="PF21505">
    <property type="entry name" value="RPN2_N"/>
    <property type="match status" value="1"/>
</dbReference>
<evidence type="ECO:0000256" key="9">
    <source>
        <dbReference type="ARBA" id="ARBA00061931"/>
    </source>
</evidence>
<dbReference type="InterPro" id="IPR002015">
    <property type="entry name" value="Proteasome/cyclosome_rpt"/>
</dbReference>
<evidence type="ECO:0000313" key="17">
    <source>
        <dbReference type="RefSeq" id="XP_021835274.1"/>
    </source>
</evidence>
<keyword evidence="12" id="KW-0472">Membrane</keyword>
<dbReference type="GO" id="GO:0008540">
    <property type="term" value="C:proteasome regulatory particle, base subcomplex"/>
    <property type="evidence" value="ECO:0000318"/>
    <property type="project" value="GO_Central"/>
</dbReference>
<dbReference type="Pfam" id="PF01851">
    <property type="entry name" value="PC_rep"/>
    <property type="match status" value="1"/>
</dbReference>
<dbReference type="RefSeq" id="XP_021835274.1">
    <property type="nucleotide sequence ID" value="XM_021979582.1"/>
</dbReference>
<dbReference type="Proteomes" id="UP000813463">
    <property type="component" value="Chromosome 1"/>
</dbReference>
<dbReference type="OrthoDB" id="261572at2759"/>
<keyword evidence="2" id="KW-1017">Isopeptide bond</keyword>
<dbReference type="InterPro" id="IPR016024">
    <property type="entry name" value="ARM-type_fold"/>
</dbReference>
<feature type="domain" description="26S proteasome non-ATPase regulatory subunit 1/RPN2 N-terminal" evidence="14">
    <location>
        <begin position="6"/>
        <end position="353"/>
    </location>
</feature>
<dbReference type="KEGG" id="soe:110774977"/>
<organism evidence="16 17">
    <name type="scientific">Spinacia oleracea</name>
    <name type="common">Spinach</name>
    <dbReference type="NCBI Taxonomy" id="3562"/>
    <lineage>
        <taxon>Eukaryota</taxon>
        <taxon>Viridiplantae</taxon>
        <taxon>Streptophyta</taxon>
        <taxon>Embryophyta</taxon>
        <taxon>Tracheophyta</taxon>
        <taxon>Spermatophyta</taxon>
        <taxon>Magnoliopsida</taxon>
        <taxon>eudicotyledons</taxon>
        <taxon>Gunneridae</taxon>
        <taxon>Pentapetalae</taxon>
        <taxon>Caryophyllales</taxon>
        <taxon>Chenopodiaceae</taxon>
        <taxon>Chenopodioideae</taxon>
        <taxon>Anserineae</taxon>
        <taxon>Spinacia</taxon>
    </lineage>
</organism>
<evidence type="ECO:0000256" key="2">
    <source>
        <dbReference type="ARBA" id="ARBA00022499"/>
    </source>
</evidence>
<keyword evidence="3" id="KW-0597">Phosphoprotein</keyword>
<feature type="compositionally biased region" description="Polar residues" evidence="11">
    <location>
        <begin position="276"/>
        <end position="302"/>
    </location>
</feature>
<evidence type="ECO:0000256" key="8">
    <source>
        <dbReference type="ARBA" id="ARBA00057191"/>
    </source>
</evidence>
<evidence type="ECO:0000259" key="14">
    <source>
        <dbReference type="Pfam" id="PF21505"/>
    </source>
</evidence>
<comment type="similarity">
    <text evidence="1 10">Belongs to the proteasome subunit S1 family.</text>
</comment>
<dbReference type="InterPro" id="IPR011989">
    <property type="entry name" value="ARM-like"/>
</dbReference>
<comment type="function">
    <text evidence="10">Acts as a regulatory subunit of the 26S proteasome which is involved in the ATP-dependent degradation of ubiquitinated proteins.</text>
</comment>
<keyword evidence="6 10" id="KW-0647">Proteasome</keyword>
<evidence type="ECO:0000256" key="10">
    <source>
        <dbReference type="PIRNR" id="PIRNR015947"/>
    </source>
</evidence>
<evidence type="ECO:0000256" key="1">
    <source>
        <dbReference type="ARBA" id="ARBA00006308"/>
    </source>
</evidence>
<keyword evidence="12" id="KW-0812">Transmembrane</keyword>
<feature type="region of interest" description="Disordered" evidence="11">
    <location>
        <begin position="854"/>
        <end position="889"/>
    </location>
</feature>
<evidence type="ECO:0000256" key="12">
    <source>
        <dbReference type="SAM" id="Phobius"/>
    </source>
</evidence>
<gene>
    <name evidence="17" type="primary">LOC110774977</name>
    <name evidence="15" type="ORF">SOVF_045290</name>
</gene>
<dbReference type="Gene3D" id="1.25.10.10">
    <property type="entry name" value="Leucine-rich Repeat Variant"/>
    <property type="match status" value="1"/>
</dbReference>
<reference evidence="16" key="3">
    <citation type="journal article" date="2021" name="Nat. Commun.">
        <title>Genomic analyses provide insights into spinach domestication and the genetic basis of agronomic traits.</title>
        <authorList>
            <person name="Cai X."/>
            <person name="Sun X."/>
            <person name="Xu C."/>
            <person name="Sun H."/>
            <person name="Wang X."/>
            <person name="Ge C."/>
            <person name="Zhang Z."/>
            <person name="Wang Q."/>
            <person name="Fei Z."/>
            <person name="Jiao C."/>
            <person name="Wang Q."/>
        </authorList>
    </citation>
    <scope>NUCLEOTIDE SEQUENCE [LARGE SCALE GENOMIC DNA]</scope>
    <source>
        <strain evidence="16">cv. Varoflay</strain>
    </source>
</reference>
<keyword evidence="5" id="KW-0832">Ubl conjugation</keyword>
<name>A0A9R0HQY2_SPIOL</name>
<dbReference type="FunFam" id="1.25.10.10:FF:000048">
    <property type="entry name" value="26S proteasome non-ATPase regulatory subunit 1 homolog"/>
    <property type="match status" value="1"/>
</dbReference>
<dbReference type="GO" id="GO:0042176">
    <property type="term" value="P:regulation of protein catabolic process"/>
    <property type="evidence" value="ECO:0007669"/>
    <property type="project" value="UniProtKB-UniRule"/>
</dbReference>
<keyword evidence="16" id="KW-1185">Reference proteome</keyword>
<evidence type="ECO:0000256" key="3">
    <source>
        <dbReference type="ARBA" id="ARBA00022553"/>
    </source>
</evidence>
<dbReference type="EMBL" id="KQ137672">
    <property type="protein sequence ID" value="KNA21220.1"/>
    <property type="molecule type" value="Genomic_DNA"/>
</dbReference>
<keyword evidence="12" id="KW-1133">Transmembrane helix</keyword>
<dbReference type="GO" id="GO:0043161">
    <property type="term" value="P:proteasome-mediated ubiquitin-dependent protein catabolic process"/>
    <property type="evidence" value="ECO:0000318"/>
    <property type="project" value="GO_Central"/>
</dbReference>
<feature type="compositionally biased region" description="Basic and acidic residues" evidence="11">
    <location>
        <begin position="854"/>
        <end position="864"/>
    </location>
</feature>
<dbReference type="GO" id="GO:0005634">
    <property type="term" value="C:nucleus"/>
    <property type="evidence" value="ECO:0000318"/>
    <property type="project" value="GO_Central"/>
</dbReference>
<dbReference type="GeneID" id="110774977"/>
<proteinExistence type="inferred from homology"/>
<comment type="function">
    <text evidence="8">Acts as a regulatory subunit of the 26 proteasome which is involved in the ATP-dependent degradation of ubiquitinated proteins.</text>
</comment>
<feature type="transmembrane region" description="Helical" evidence="12">
    <location>
        <begin position="780"/>
        <end position="801"/>
    </location>
</feature>
<feature type="domain" description="26S proteasome regulatory subunit RPN2 C-terminal" evidence="13">
    <location>
        <begin position="796"/>
        <end position="953"/>
    </location>
</feature>
<protein>
    <recommendedName>
        <fullName evidence="10">26S proteasome non-ATPase regulatory subunit 1 homolog</fullName>
    </recommendedName>
</protein>
<feature type="compositionally biased region" description="Low complexity" evidence="11">
    <location>
        <begin position="869"/>
        <end position="879"/>
    </location>
</feature>